<dbReference type="PANTHER" id="PTHR24369:SF213">
    <property type="entry name" value="INSULIN LIKE GROWTH FACTOR BINDING PROTEIN ACID LABILE SUBUNIT"/>
    <property type="match status" value="1"/>
</dbReference>
<dbReference type="GO" id="GO:0098552">
    <property type="term" value="C:side of membrane"/>
    <property type="evidence" value="ECO:0007669"/>
    <property type="project" value="UniProtKB-KW"/>
</dbReference>
<feature type="compositionally biased region" description="Gly residues" evidence="4">
    <location>
        <begin position="214"/>
        <end position="228"/>
    </location>
</feature>
<feature type="domain" description="LRRCT" evidence="6">
    <location>
        <begin position="351"/>
        <end position="402"/>
    </location>
</feature>
<keyword evidence="8" id="KW-1185">Reference proteome</keyword>
<reference evidence="7 8" key="1">
    <citation type="submission" date="2024-04" db="EMBL/GenBank/DDBJ databases">
        <authorList>
            <person name="Waldvogel A.-M."/>
            <person name="Schoenle A."/>
        </authorList>
    </citation>
    <scope>NUCLEOTIDE SEQUENCE [LARGE SCALE GENOMIC DNA]</scope>
</reference>
<dbReference type="InterPro" id="IPR003591">
    <property type="entry name" value="Leu-rich_rpt_typical-subtyp"/>
</dbReference>
<evidence type="ECO:0000313" key="8">
    <source>
        <dbReference type="Proteomes" id="UP001497482"/>
    </source>
</evidence>
<protein>
    <recommendedName>
        <fullName evidence="6">LRRCT domain-containing protein</fullName>
    </recommendedName>
</protein>
<dbReference type="PANTHER" id="PTHR24369">
    <property type="entry name" value="ANTIGEN BSP, PUTATIVE-RELATED"/>
    <property type="match status" value="1"/>
</dbReference>
<feature type="signal peptide" evidence="5">
    <location>
        <begin position="1"/>
        <end position="18"/>
    </location>
</feature>
<dbReference type="GO" id="GO:0005886">
    <property type="term" value="C:plasma membrane"/>
    <property type="evidence" value="ECO:0007669"/>
    <property type="project" value="UniProtKB-SubCell"/>
</dbReference>
<feature type="region of interest" description="Disordered" evidence="4">
    <location>
        <begin position="404"/>
        <end position="439"/>
    </location>
</feature>
<feature type="chain" id="PRO_5043573134" description="LRRCT domain-containing protein" evidence="5">
    <location>
        <begin position="19"/>
        <end position="452"/>
    </location>
</feature>
<keyword evidence="1" id="KW-0433">Leucine-rich repeat</keyword>
<evidence type="ECO:0000256" key="4">
    <source>
        <dbReference type="SAM" id="MobiDB-lite"/>
    </source>
</evidence>
<evidence type="ECO:0000256" key="1">
    <source>
        <dbReference type="ARBA" id="ARBA00022614"/>
    </source>
</evidence>
<dbReference type="GO" id="GO:0042995">
    <property type="term" value="C:cell projection"/>
    <property type="evidence" value="ECO:0007669"/>
    <property type="project" value="UniProtKB-SubCell"/>
</dbReference>
<sequence>MRVFSALMLLLVLRPAELRRRSRSGEGEAGGGVRGRGRAAINRRQTQHSQCKEYEEAEEKYLDCQDRQLTTVMQDWPTDIHHLLLARNKIQILRDNMFSQFTQLKSLDLQQNVISMVEERAFSGLSRLTTLLLQHNSLTTASEEVLLPLSRLTYLRIYDNPWHCQCSLDSLIRTIQVPSNRYLGNYAKCAEPLSLKGQKLKDVGVDLLCADSKPGGGGQGGQGGGGGRLKPTSRPKMDATSMCHTYLFPRPMLDCSNKDLKSVPSGLHSDIVKMDLSGNTIRSLRPKQFLLSKDLKQLNLSSNSLHKIDTASFSGLLYLRELDLSNNSLQYFHYGVLEDLYFLRKLSLDRNPWMCDYNIHYLMYWLKHHPGVSYSGLVCSEPAEFRGWRVEDYVKTYNGECPKDKQTDLEISPGGQGGENEAQEVVGETEGGGALPQPIQKKPNRIEIIRLN</sequence>
<dbReference type="Proteomes" id="UP001497482">
    <property type="component" value="Chromosome 1"/>
</dbReference>
<evidence type="ECO:0000313" key="7">
    <source>
        <dbReference type="EMBL" id="CAL1568824.1"/>
    </source>
</evidence>
<gene>
    <name evidence="7" type="ORF">KC01_LOCUS1365</name>
</gene>
<dbReference type="InterPro" id="IPR001611">
    <property type="entry name" value="Leu-rich_rpt"/>
</dbReference>
<evidence type="ECO:0000256" key="3">
    <source>
        <dbReference type="ARBA" id="ARBA00022737"/>
    </source>
</evidence>
<feature type="region of interest" description="Disordered" evidence="4">
    <location>
        <begin position="21"/>
        <end position="47"/>
    </location>
</feature>
<dbReference type="SUPFAM" id="SSF52058">
    <property type="entry name" value="L domain-like"/>
    <property type="match status" value="1"/>
</dbReference>
<accession>A0AAV2J0E2</accession>
<feature type="domain" description="LRRCT" evidence="6">
    <location>
        <begin position="160"/>
        <end position="210"/>
    </location>
</feature>
<dbReference type="Gene3D" id="3.80.10.10">
    <property type="entry name" value="Ribonuclease Inhibitor"/>
    <property type="match status" value="2"/>
</dbReference>
<feature type="region of interest" description="Disordered" evidence="4">
    <location>
        <begin position="214"/>
        <end position="234"/>
    </location>
</feature>
<dbReference type="Pfam" id="PF13855">
    <property type="entry name" value="LRR_8"/>
    <property type="match status" value="2"/>
</dbReference>
<dbReference type="GO" id="GO:0043204">
    <property type="term" value="C:perikaryon"/>
    <property type="evidence" value="ECO:0007669"/>
    <property type="project" value="UniProtKB-SubCell"/>
</dbReference>
<dbReference type="InterPro" id="IPR032675">
    <property type="entry name" value="LRR_dom_sf"/>
</dbReference>
<dbReference type="AlphaFoldDB" id="A0AAV2J0E2"/>
<dbReference type="InterPro" id="IPR000483">
    <property type="entry name" value="Cys-rich_flank_reg_C"/>
</dbReference>
<keyword evidence="3" id="KW-0677">Repeat</keyword>
<dbReference type="EMBL" id="OZ035823">
    <property type="protein sequence ID" value="CAL1568824.1"/>
    <property type="molecule type" value="Genomic_DNA"/>
</dbReference>
<evidence type="ECO:0000256" key="5">
    <source>
        <dbReference type="SAM" id="SignalP"/>
    </source>
</evidence>
<name>A0AAV2J0E2_KNICA</name>
<evidence type="ECO:0000256" key="2">
    <source>
        <dbReference type="ARBA" id="ARBA00022729"/>
    </source>
</evidence>
<dbReference type="PROSITE" id="PS51450">
    <property type="entry name" value="LRR"/>
    <property type="match status" value="1"/>
</dbReference>
<dbReference type="SMART" id="SM00082">
    <property type="entry name" value="LRRCT"/>
    <property type="match status" value="2"/>
</dbReference>
<dbReference type="InterPro" id="IPR050541">
    <property type="entry name" value="LRR_TM_domain-containing"/>
</dbReference>
<organism evidence="7 8">
    <name type="scientific">Knipowitschia caucasica</name>
    <name type="common">Caucasian dwarf goby</name>
    <name type="synonym">Pomatoschistus caucasicus</name>
    <dbReference type="NCBI Taxonomy" id="637954"/>
    <lineage>
        <taxon>Eukaryota</taxon>
        <taxon>Metazoa</taxon>
        <taxon>Chordata</taxon>
        <taxon>Craniata</taxon>
        <taxon>Vertebrata</taxon>
        <taxon>Euteleostomi</taxon>
        <taxon>Actinopterygii</taxon>
        <taxon>Neopterygii</taxon>
        <taxon>Teleostei</taxon>
        <taxon>Neoteleostei</taxon>
        <taxon>Acanthomorphata</taxon>
        <taxon>Gobiaria</taxon>
        <taxon>Gobiiformes</taxon>
        <taxon>Gobioidei</taxon>
        <taxon>Gobiidae</taxon>
        <taxon>Gobiinae</taxon>
        <taxon>Knipowitschia</taxon>
    </lineage>
</organism>
<keyword evidence="2 5" id="KW-0732">Signal</keyword>
<dbReference type="SMART" id="SM00369">
    <property type="entry name" value="LRR_TYP"/>
    <property type="match status" value="5"/>
</dbReference>
<dbReference type="GO" id="GO:0045121">
    <property type="term" value="C:membrane raft"/>
    <property type="evidence" value="ECO:0007669"/>
    <property type="project" value="UniProtKB-SubCell"/>
</dbReference>
<proteinExistence type="predicted"/>
<evidence type="ECO:0000259" key="6">
    <source>
        <dbReference type="SMART" id="SM00082"/>
    </source>
</evidence>